<dbReference type="PANTHER" id="PTHR12045:SF3">
    <property type="entry name" value="INACTIVE ALLANTOICASE-RELATED"/>
    <property type="match status" value="1"/>
</dbReference>
<dbReference type="Pfam" id="PF04115">
    <property type="entry name" value="Ureidogly_lyase"/>
    <property type="match status" value="1"/>
</dbReference>
<dbReference type="CDD" id="cd20298">
    <property type="entry name" value="cupin_UAH"/>
    <property type="match status" value="1"/>
</dbReference>
<comment type="similarity">
    <text evidence="1">Belongs to the allantoicase family.</text>
</comment>
<dbReference type="InterPro" id="IPR005164">
    <property type="entry name" value="Allantoicase"/>
</dbReference>
<dbReference type="OrthoDB" id="10266039at2759"/>
<evidence type="ECO:0000256" key="2">
    <source>
        <dbReference type="ARBA" id="ARBA00011738"/>
    </source>
</evidence>
<evidence type="ECO:0000313" key="8">
    <source>
        <dbReference type="EMBL" id="CAG8446113.1"/>
    </source>
</evidence>
<dbReference type="FunFam" id="2.60.120.260:FF:000059">
    <property type="entry name" value="Probable allantoicase"/>
    <property type="match status" value="1"/>
</dbReference>
<feature type="domain" description="Allantoicase" evidence="7">
    <location>
        <begin position="201"/>
        <end position="337"/>
    </location>
</feature>
<keyword evidence="5" id="KW-0456">Lyase</keyword>
<dbReference type="InterPro" id="IPR008979">
    <property type="entry name" value="Galactose-bd-like_sf"/>
</dbReference>
<dbReference type="SUPFAM" id="SSF49785">
    <property type="entry name" value="Galactose-binding domain-like"/>
    <property type="match status" value="2"/>
</dbReference>
<protein>
    <submittedName>
        <fullName evidence="8">9288_t:CDS:1</fullName>
    </submittedName>
</protein>
<keyword evidence="4" id="KW-0378">Hydrolase</keyword>
<evidence type="ECO:0000256" key="6">
    <source>
        <dbReference type="ARBA" id="ARBA00047684"/>
    </source>
</evidence>
<evidence type="ECO:0000256" key="3">
    <source>
        <dbReference type="ARBA" id="ARBA00022631"/>
    </source>
</evidence>
<reference evidence="8" key="1">
    <citation type="submission" date="2021-06" db="EMBL/GenBank/DDBJ databases">
        <authorList>
            <person name="Kallberg Y."/>
            <person name="Tangrot J."/>
            <person name="Rosling A."/>
        </authorList>
    </citation>
    <scope>NUCLEOTIDE SEQUENCE</scope>
    <source>
        <strain evidence="8">MT106</strain>
    </source>
</reference>
<dbReference type="GO" id="GO:0050385">
    <property type="term" value="F:ureidoglycolate lyase activity"/>
    <property type="evidence" value="ECO:0007669"/>
    <property type="project" value="UniProtKB-EC"/>
</dbReference>
<dbReference type="GO" id="GO:0006144">
    <property type="term" value="P:purine nucleobase metabolic process"/>
    <property type="evidence" value="ECO:0007669"/>
    <property type="project" value="UniProtKB-KW"/>
</dbReference>
<dbReference type="AlphaFoldDB" id="A0A9N8VDJ4"/>
<comment type="subunit">
    <text evidence="2">Homodimer.</text>
</comment>
<name>A0A9N8VDJ4_9GLOM</name>
<comment type="catalytic activity">
    <reaction evidence="6">
        <text>(S)-ureidoglycolate = urea + glyoxylate</text>
        <dbReference type="Rhea" id="RHEA:11304"/>
        <dbReference type="ChEBI" id="CHEBI:16199"/>
        <dbReference type="ChEBI" id="CHEBI:36655"/>
        <dbReference type="ChEBI" id="CHEBI:57296"/>
        <dbReference type="EC" id="4.3.2.3"/>
    </reaction>
</comment>
<evidence type="ECO:0000256" key="1">
    <source>
        <dbReference type="ARBA" id="ARBA00009242"/>
    </source>
</evidence>
<dbReference type="HAMAP" id="MF_00813">
    <property type="entry name" value="Allantoicase"/>
    <property type="match status" value="1"/>
</dbReference>
<dbReference type="Gene3D" id="2.60.120.480">
    <property type="entry name" value="Ureidoglycolate hydrolase"/>
    <property type="match status" value="1"/>
</dbReference>
<evidence type="ECO:0000259" key="7">
    <source>
        <dbReference type="Pfam" id="PF03561"/>
    </source>
</evidence>
<dbReference type="GO" id="GO:0004848">
    <property type="term" value="F:ureidoglycolate hydrolase activity"/>
    <property type="evidence" value="ECO:0007669"/>
    <property type="project" value="InterPro"/>
</dbReference>
<keyword evidence="9" id="KW-1185">Reference proteome</keyword>
<comment type="caution">
    <text evidence="8">The sequence shown here is derived from an EMBL/GenBank/DDBJ whole genome shotgun (WGS) entry which is preliminary data.</text>
</comment>
<dbReference type="Proteomes" id="UP000789831">
    <property type="component" value="Unassembled WGS sequence"/>
</dbReference>
<dbReference type="InterPro" id="IPR011051">
    <property type="entry name" value="RmlC_Cupin_sf"/>
</dbReference>
<gene>
    <name evidence="8" type="ORF">AGERDE_LOCUS1424</name>
</gene>
<dbReference type="InterPro" id="IPR047233">
    <property type="entry name" value="UAH_cupin"/>
</dbReference>
<evidence type="ECO:0000313" key="9">
    <source>
        <dbReference type="Proteomes" id="UP000789831"/>
    </source>
</evidence>
<dbReference type="PANTHER" id="PTHR12045">
    <property type="entry name" value="ALLANTOICASE"/>
    <property type="match status" value="1"/>
</dbReference>
<dbReference type="EMBL" id="CAJVPL010000097">
    <property type="protein sequence ID" value="CAG8446113.1"/>
    <property type="molecule type" value="Genomic_DNA"/>
</dbReference>
<sequence>MTETNFTYHRINNEEAIQKLDNQYVDLASASLGATVISCSDEFFAEARNLLKPGNAKREIGRYTENGAWMDGWETRRHNPLKFDWVIIKLGFAGHITGFDIDTSHFNGNQAPAAIVNACYSPNGDPDGETKWEEILPKVNLNATSHHYFGVPKTKSTYTHVKLSIYPDGGVARLRVYGIVRAIWPADPSAPVDLAFVGNEGRAVACSDQHYGIKDNLLLPGRGIDMGEGWETKRSREPNHNDWVIIKLGHPGYLETAEIDTAHFKGNYPKEVKLDGCFSESEIPGDDAEWVEILGLAKLGPHKQHLFKLSVLEKFSHVKMTIYPDGGVMRLRIIGRRELPNINILHPVTIHNHISIHTTNNQFNPRIIVAEKLTQYAYAAYGEVIQAFTEPHHTSSTSISITNGIKVTPANQGTARKYNHIARVINFRQTLYSDSEGKSIAKAEPNLSVFHCKPATKLPFEVKLLERHSYSSQAFIPMAKQNVSGYLVIVCLNGNDDRPDLSTLKAFTASRTQGISYNPGVWHHPMIALEETTDFVCLTHESGVSIDDCEEVFLKEENVIQVEVNGFSGSEQLKRKTEDAD</sequence>
<accession>A0A9N8VDJ4</accession>
<dbReference type="SUPFAM" id="SSF51182">
    <property type="entry name" value="RmlC-like cupins"/>
    <property type="match status" value="1"/>
</dbReference>
<dbReference type="NCBIfam" id="TIGR02961">
    <property type="entry name" value="allantoicase"/>
    <property type="match status" value="1"/>
</dbReference>
<dbReference type="InterPro" id="IPR024060">
    <property type="entry name" value="Ureidoglycolate_lyase_dom_sf"/>
</dbReference>
<proteinExistence type="inferred from homology"/>
<feature type="domain" description="Allantoicase" evidence="7">
    <location>
        <begin position="33"/>
        <end position="179"/>
    </location>
</feature>
<evidence type="ECO:0000256" key="5">
    <source>
        <dbReference type="ARBA" id="ARBA00023239"/>
    </source>
</evidence>
<evidence type="ECO:0000256" key="4">
    <source>
        <dbReference type="ARBA" id="ARBA00022801"/>
    </source>
</evidence>
<organism evidence="8 9">
    <name type="scientific">Ambispora gerdemannii</name>
    <dbReference type="NCBI Taxonomy" id="144530"/>
    <lineage>
        <taxon>Eukaryota</taxon>
        <taxon>Fungi</taxon>
        <taxon>Fungi incertae sedis</taxon>
        <taxon>Mucoromycota</taxon>
        <taxon>Glomeromycotina</taxon>
        <taxon>Glomeromycetes</taxon>
        <taxon>Archaeosporales</taxon>
        <taxon>Ambisporaceae</taxon>
        <taxon>Ambispora</taxon>
    </lineage>
</organism>
<dbReference type="InterPro" id="IPR007247">
    <property type="entry name" value="Ureidogly_lyase"/>
</dbReference>
<dbReference type="Pfam" id="PF03561">
    <property type="entry name" value="Allantoicase"/>
    <property type="match status" value="2"/>
</dbReference>
<dbReference type="GO" id="GO:0000256">
    <property type="term" value="P:allantoin catabolic process"/>
    <property type="evidence" value="ECO:0007669"/>
    <property type="project" value="InterPro"/>
</dbReference>
<keyword evidence="3" id="KW-0659">Purine metabolism</keyword>
<dbReference type="InterPro" id="IPR015908">
    <property type="entry name" value="Allantoicase_dom"/>
</dbReference>
<dbReference type="GO" id="GO:0004037">
    <property type="term" value="F:allantoicase activity"/>
    <property type="evidence" value="ECO:0007669"/>
    <property type="project" value="InterPro"/>
</dbReference>
<dbReference type="Gene3D" id="2.60.120.260">
    <property type="entry name" value="Galactose-binding domain-like"/>
    <property type="match status" value="2"/>
</dbReference>